<dbReference type="PROSITE" id="PS50836">
    <property type="entry name" value="DOMON"/>
    <property type="match status" value="1"/>
</dbReference>
<feature type="domain" description="DM13" evidence="4">
    <location>
        <begin position="1330"/>
        <end position="1438"/>
    </location>
</feature>
<dbReference type="SMART" id="SM00664">
    <property type="entry name" value="DoH"/>
    <property type="match status" value="1"/>
</dbReference>
<gene>
    <name evidence="5" type="ORF">HYH02_010639</name>
</gene>
<dbReference type="PROSITE" id="PS51549">
    <property type="entry name" value="DM13"/>
    <property type="match status" value="8"/>
</dbReference>
<keyword evidence="6" id="KW-1185">Reference proteome</keyword>
<proteinExistence type="predicted"/>
<feature type="region of interest" description="Disordered" evidence="1">
    <location>
        <begin position="1277"/>
        <end position="1322"/>
    </location>
</feature>
<feature type="compositionally biased region" description="Polar residues" evidence="1">
    <location>
        <begin position="1279"/>
        <end position="1288"/>
    </location>
</feature>
<sequence>MARTRAADLFAATATVLLSLAVAATGSRCDGSKTSAYIGFKGPLVNTEHQIRGDIEIVDDCTFKITQFGYDGQAPATYWWCGETASTLTSGSAANDWLFTAANGYRTMLLELKDGLTWESCKVLSAWCKTVSADLGHVELQPPPAGTPPPPLPGRLPAAMTDTMVNCMELQPGKLNVYWTLDSADPATAKLAHVTLQGALGAGTEWMGYGFNDPSVNRVRMVGSDVVIAGLLPSLEPFVSDFYLGDRAQCDFRTAGEPGVCTDQHFTGTATSDNVKLLAADRRDGVTSVTFLRPVNAVDAEYDVDWPVSASRPLTWAYGPLSPTSTAAEPLPLYHGPSQHAGPGANMSLGATGFNCPTPIGSPSTGGGGTEVPLPSAAPSPQLGGGSTPAPAGGAAVKTLYGRTNIVVTQGTNPNYPNPPAWGLSYHLAGLETPVLTLLRGVTYTFSVRAGPTHPLYFTSDINGGRSNASEVVYGGSAASFGTATAPYTLDFTPSASTPSDLFYQCWRHQKLGWRIKVLDADDGSACSKTHPYVGFSGPLTTLDHGAAGTLTVIDDCTFTVTGFRYDGAAPDTYWYGSNTSDVASVKSGWPLGPEYTAGAVNGSGPVLTVRLSAGASWDKISAVSFYCKSFDAVLGLISLGPAPPSSSSPGPATTGGSSPAPAPSGGSGGGGPAPVPTGAAPPPPMRWCDDRSPYTGYMISLNAKEHGVSGVVTVVDSCTLRVSLLTYDGLAPDAYWMGADEDSDAAFAAGTLLAPYTGGAADGTGPDLYITLPRGVSLTSLRALSLYCKSMAVNMGSAPLGAKCASAGALVGFTAPLIGHEHVAYGTFRIIDDCTATVEDFIYDGLAPDAFWKVGPSADNFSDARGATTIAAYTNGAASRSTVVLRLPEGLGWATVRGVSFYCQSMSMSMAHTALPARPPSASHPAVGAFVPLLPVAHVTGGTLQVLDDTTAMIHDLRYDGSAPDIVIRLAMEDSTAAYMSNGTSYDVLEWKAGTAAAVKPMSIVFKLPAGQTWSSLRGVSVWCRSMAENMASAPVLNRCARSPAAAGSGAAYQSLTALEHVAPGAVVAVLDSCTIRVTGFTYDGAAPDLYWVGAPVDSVAAYNSSQAVMLQQWVAGAVKDATVYLRLPQGVGLESVGALSAWCASMAVNMASTPLLPACGRSDPRVGSSTPLTGYEHVAQGAAVYVVDDCTLRISGFTYDGLAPDAFWMAAASDSAAAYNTSSLVLSSMWRGGPITKGTIFVRLPAGVRLSQVAALSFFCRSMGVNMASAPLHVPCSSPTKPSRNPATFPPPSRRRHPAAAPPTSRRNAAAISSRNPTFPPPKLKIGRTFYFAAFDHVGRGASITVWDECTALVSGFTYDGLAPDAVWVAAPADSTAAYNASSSAAGALLATWTHGAVTGASLKLKLPAGTTWSSVRGISFFCKSMAVNMASVALP</sequence>
<feature type="domain" description="DM13" evidence="4">
    <location>
        <begin position="812"/>
        <end position="917"/>
    </location>
</feature>
<feature type="compositionally biased region" description="Low complexity" evidence="1">
    <location>
        <begin position="648"/>
        <end position="660"/>
    </location>
</feature>
<evidence type="ECO:0000259" key="4">
    <source>
        <dbReference type="PROSITE" id="PS51549"/>
    </source>
</evidence>
<organism evidence="5 6">
    <name type="scientific">Chlamydomonas schloesseri</name>
    <dbReference type="NCBI Taxonomy" id="2026947"/>
    <lineage>
        <taxon>Eukaryota</taxon>
        <taxon>Viridiplantae</taxon>
        <taxon>Chlorophyta</taxon>
        <taxon>core chlorophytes</taxon>
        <taxon>Chlorophyceae</taxon>
        <taxon>CS clade</taxon>
        <taxon>Chlamydomonadales</taxon>
        <taxon>Chlamydomonadaceae</taxon>
        <taxon>Chlamydomonas</taxon>
    </lineage>
</organism>
<dbReference type="CDD" id="cd09631">
    <property type="entry name" value="DOMON_DOH"/>
    <property type="match status" value="1"/>
</dbReference>
<dbReference type="PANTHER" id="PTHR47281:SF1">
    <property type="entry name" value="OS09G0557700 PROTEIN"/>
    <property type="match status" value="1"/>
</dbReference>
<protein>
    <recommendedName>
        <fullName evidence="7">DM13 domain-containing protein</fullName>
    </recommendedName>
</protein>
<dbReference type="InterPro" id="IPR019545">
    <property type="entry name" value="DM13_domain"/>
</dbReference>
<feature type="signal peptide" evidence="2">
    <location>
        <begin position="1"/>
        <end position="26"/>
    </location>
</feature>
<name>A0A835T6E2_9CHLO</name>
<dbReference type="InterPro" id="IPR045266">
    <property type="entry name" value="DOH_DOMON"/>
</dbReference>
<evidence type="ECO:0000256" key="1">
    <source>
        <dbReference type="SAM" id="MobiDB-lite"/>
    </source>
</evidence>
<feature type="domain" description="DOMON" evidence="3">
    <location>
        <begin position="173"/>
        <end position="319"/>
    </location>
</feature>
<feature type="domain" description="DM13" evidence="4">
    <location>
        <begin position="534"/>
        <end position="641"/>
    </location>
</feature>
<feature type="region of interest" description="Disordered" evidence="1">
    <location>
        <begin position="644"/>
        <end position="687"/>
    </location>
</feature>
<evidence type="ECO:0008006" key="7">
    <source>
        <dbReference type="Google" id="ProtNLM"/>
    </source>
</evidence>
<dbReference type="PANTHER" id="PTHR47281">
    <property type="entry name" value="OS09G0557700 PROTEIN"/>
    <property type="match status" value="1"/>
</dbReference>
<dbReference type="Proteomes" id="UP000613740">
    <property type="component" value="Unassembled WGS sequence"/>
</dbReference>
<accession>A0A835T6E2</accession>
<evidence type="ECO:0000259" key="3">
    <source>
        <dbReference type="PROSITE" id="PS50836"/>
    </source>
</evidence>
<dbReference type="InterPro" id="IPR005018">
    <property type="entry name" value="DOMON_domain"/>
</dbReference>
<dbReference type="Pfam" id="PF10517">
    <property type="entry name" value="DM13"/>
    <property type="match status" value="7"/>
</dbReference>
<dbReference type="OrthoDB" id="537678at2759"/>
<dbReference type="InterPro" id="IPR045879">
    <property type="entry name" value="B561A"/>
</dbReference>
<dbReference type="Pfam" id="PF25489">
    <property type="entry name" value="At5g54830"/>
    <property type="match status" value="1"/>
</dbReference>
<feature type="domain" description="DM13" evidence="4">
    <location>
        <begin position="38"/>
        <end position="141"/>
    </location>
</feature>
<feature type="domain" description="DM13" evidence="4">
    <location>
        <begin position="696"/>
        <end position="802"/>
    </location>
</feature>
<comment type="caution">
    <text evidence="5">The sequence shown here is derived from an EMBL/GenBank/DDBJ whole genome shotgun (WGS) entry which is preliminary data.</text>
</comment>
<feature type="compositionally biased region" description="Pro residues" evidence="1">
    <location>
        <begin position="674"/>
        <end position="686"/>
    </location>
</feature>
<evidence type="ECO:0000256" key="2">
    <source>
        <dbReference type="SAM" id="SignalP"/>
    </source>
</evidence>
<keyword evidence="2" id="KW-0732">Signal</keyword>
<dbReference type="InterPro" id="IPR057443">
    <property type="entry name" value="At5g54830-like"/>
</dbReference>
<feature type="domain" description="DM13" evidence="4">
    <location>
        <begin position="1049"/>
        <end position="1158"/>
    </location>
</feature>
<reference evidence="5" key="1">
    <citation type="journal article" date="2020" name="bioRxiv">
        <title>Comparative genomics of Chlamydomonas.</title>
        <authorList>
            <person name="Craig R.J."/>
            <person name="Hasan A.R."/>
            <person name="Ness R.W."/>
            <person name="Keightley P.D."/>
        </authorList>
    </citation>
    <scope>NUCLEOTIDE SEQUENCE</scope>
    <source>
        <strain evidence="5">CCAP 11/173</strain>
    </source>
</reference>
<evidence type="ECO:0000313" key="5">
    <source>
        <dbReference type="EMBL" id="KAG2439762.1"/>
    </source>
</evidence>
<feature type="region of interest" description="Disordered" evidence="1">
    <location>
        <begin position="359"/>
        <end position="391"/>
    </location>
</feature>
<feature type="domain" description="DM13" evidence="4">
    <location>
        <begin position="929"/>
        <end position="1038"/>
    </location>
</feature>
<feature type="domain" description="DM13" evidence="4">
    <location>
        <begin position="1169"/>
        <end position="1275"/>
    </location>
</feature>
<dbReference type="EMBL" id="JAEHOD010000040">
    <property type="protein sequence ID" value="KAG2439762.1"/>
    <property type="molecule type" value="Genomic_DNA"/>
</dbReference>
<feature type="chain" id="PRO_5032635980" description="DM13 domain-containing protein" evidence="2">
    <location>
        <begin position="27"/>
        <end position="1438"/>
    </location>
</feature>
<dbReference type="SMART" id="SM00686">
    <property type="entry name" value="DM13"/>
    <property type="match status" value="6"/>
</dbReference>
<evidence type="ECO:0000313" key="6">
    <source>
        <dbReference type="Proteomes" id="UP000613740"/>
    </source>
</evidence>